<dbReference type="STRING" id="323097.Nham_3114"/>
<dbReference type="InterPro" id="IPR006016">
    <property type="entry name" value="UspA"/>
</dbReference>
<organism evidence="2 3">
    <name type="scientific">Nitrobacter hamburgensis (strain DSM 10229 / NCIMB 13809 / X14)</name>
    <dbReference type="NCBI Taxonomy" id="323097"/>
    <lineage>
        <taxon>Bacteria</taxon>
        <taxon>Pseudomonadati</taxon>
        <taxon>Pseudomonadota</taxon>
        <taxon>Alphaproteobacteria</taxon>
        <taxon>Hyphomicrobiales</taxon>
        <taxon>Nitrobacteraceae</taxon>
        <taxon>Nitrobacter</taxon>
    </lineage>
</organism>
<evidence type="ECO:0000313" key="2">
    <source>
        <dbReference type="EMBL" id="ABE63851.1"/>
    </source>
</evidence>
<gene>
    <name evidence="2" type="ordered locus">Nham_3114</name>
</gene>
<reference evidence="2 3" key="1">
    <citation type="submission" date="2006-03" db="EMBL/GenBank/DDBJ databases">
        <title>Complete sequence of chromosome of Nitrobacter hamburgensis X14.</title>
        <authorList>
            <consortium name="US DOE Joint Genome Institute"/>
            <person name="Copeland A."/>
            <person name="Lucas S."/>
            <person name="Lapidus A."/>
            <person name="Barry K."/>
            <person name="Detter J.C."/>
            <person name="Glavina del Rio T."/>
            <person name="Hammon N."/>
            <person name="Israni S."/>
            <person name="Dalin E."/>
            <person name="Tice H."/>
            <person name="Pitluck S."/>
            <person name="Chain P."/>
            <person name="Malfatti S."/>
            <person name="Shin M."/>
            <person name="Vergez L."/>
            <person name="Schmutz J."/>
            <person name="Larimer F."/>
            <person name="Land M."/>
            <person name="Hauser L."/>
            <person name="Kyrpides N."/>
            <person name="Ivanova N."/>
            <person name="Ward B."/>
            <person name="Arp D."/>
            <person name="Klotz M."/>
            <person name="Stein L."/>
            <person name="O'Mullan G."/>
            <person name="Starkenburg S."/>
            <person name="Sayavedra L."/>
            <person name="Poret-Peterson A.T."/>
            <person name="Gentry M.E."/>
            <person name="Bruce D."/>
            <person name="Richardson P."/>
        </authorList>
    </citation>
    <scope>NUCLEOTIDE SEQUENCE [LARGE SCALE GENOMIC DNA]</scope>
    <source>
        <strain evidence="3">DSM 10229 / NCIMB 13809 / X14</strain>
    </source>
</reference>
<feature type="domain" description="UspA" evidence="1">
    <location>
        <begin position="142"/>
        <end position="263"/>
    </location>
</feature>
<dbReference type="KEGG" id="nha:Nham_3114"/>
<keyword evidence="3" id="KW-1185">Reference proteome</keyword>
<accession>Q1QIU6</accession>
<sequence>MIKDIIFHLERDTSRDTVRDFAASIAETFAAHLTGVIFNFETNIPAEALGDLFAESEAEARDAIGRFELAMKRGDLSAEPRLISGTPRTFSEMARCFDLSIIMQSDDYKGVNNSILIEATLFDSGRPLIVVPCIHQGGLKLDRVVCCWDGSRTAARAINDALPLLKKANAVELFIVENEKTADEQVLRGTEIGRHLARHDIKAEVETIPAADIDVANAILSHIADGSTSLVVMGGYGHSRLREFVFGGATRGMLAAMTVPVFMSH</sequence>
<proteinExistence type="predicted"/>
<dbReference type="EMBL" id="CP000319">
    <property type="protein sequence ID" value="ABE63851.1"/>
    <property type="molecule type" value="Genomic_DNA"/>
</dbReference>
<protein>
    <submittedName>
        <fullName evidence="2">UspA</fullName>
    </submittedName>
</protein>
<dbReference type="eggNOG" id="COG0589">
    <property type="taxonomic scope" value="Bacteria"/>
</dbReference>
<dbReference type="Pfam" id="PF00582">
    <property type="entry name" value="Usp"/>
    <property type="match status" value="1"/>
</dbReference>
<dbReference type="HOGENOM" id="CLU_049301_5_2_5"/>
<dbReference type="Proteomes" id="UP000001953">
    <property type="component" value="Chromosome"/>
</dbReference>
<dbReference type="Gene3D" id="3.40.50.12370">
    <property type="match status" value="1"/>
</dbReference>
<name>Q1QIU6_NITHX</name>
<dbReference type="OrthoDB" id="9804721at2"/>
<dbReference type="SUPFAM" id="SSF52402">
    <property type="entry name" value="Adenine nucleotide alpha hydrolases-like"/>
    <property type="match status" value="1"/>
</dbReference>
<evidence type="ECO:0000259" key="1">
    <source>
        <dbReference type="Pfam" id="PF00582"/>
    </source>
</evidence>
<evidence type="ECO:0000313" key="3">
    <source>
        <dbReference type="Proteomes" id="UP000001953"/>
    </source>
</evidence>
<dbReference type="CDD" id="cd00293">
    <property type="entry name" value="USP-like"/>
    <property type="match status" value="1"/>
</dbReference>
<dbReference type="RefSeq" id="WP_011511509.1">
    <property type="nucleotide sequence ID" value="NC_007964.1"/>
</dbReference>
<dbReference type="AlphaFoldDB" id="Q1QIU6"/>